<evidence type="ECO:0000313" key="5">
    <source>
        <dbReference type="Proteomes" id="UP000198717"/>
    </source>
</evidence>
<dbReference type="Proteomes" id="UP000198717">
    <property type="component" value="Unassembled WGS sequence"/>
</dbReference>
<dbReference type="AlphaFoldDB" id="A0A511HD03"/>
<sequence>MSSWVSQSVRGETVRVQLTTVDLIIVVSCALASLLLLGPGRWAPDALRCAGLFAVVGLGPLVFRTLAASFPGHRWIHVLADWWLLPTAVMTHGWLAPVVDTVNPFLKDAQLVAADQRLFGMQAAVVLSRVVPAWLNDILMVCYYGHFVWALVMGLVLYRRPGGAEYDEYLTALGLLFFLNYAAYALVPAVGPRYFLVDAFDGPLRGTLTPLLDSLMRKPLFARDCFPSGHTGATLLVLYYAWRFSRRVFWVMLLPGLGLIAATLVGRFHYATDLLCAVPMVMLVTGLALGVSRAARQREVAKDARSVPVDAIVRP</sequence>
<reference evidence="4 5" key="1">
    <citation type="submission" date="2016-10" db="EMBL/GenBank/DDBJ databases">
        <authorList>
            <person name="Varghese N."/>
            <person name="Submissions S."/>
        </authorList>
    </citation>
    <scope>NUCLEOTIDE SEQUENCE [LARGE SCALE GENOMIC DNA]</scope>
    <source>
        <strain evidence="4 5">DSM 2260</strain>
    </source>
</reference>
<feature type="transmembrane region" description="Helical" evidence="1">
    <location>
        <begin position="220"/>
        <end position="241"/>
    </location>
</feature>
<evidence type="ECO:0000256" key="1">
    <source>
        <dbReference type="SAM" id="Phobius"/>
    </source>
</evidence>
<dbReference type="Proteomes" id="UP000321224">
    <property type="component" value="Unassembled WGS sequence"/>
</dbReference>
<dbReference type="EMBL" id="FNAJ01000011">
    <property type="protein sequence ID" value="SDE76596.1"/>
    <property type="molecule type" value="Genomic_DNA"/>
</dbReference>
<gene>
    <name evidence="3" type="ORF">MVI01_32100</name>
    <name evidence="4" type="ORF">SAMN04488504_111114</name>
</gene>
<proteinExistence type="predicted"/>
<reference evidence="3 6" key="2">
    <citation type="submission" date="2019-07" db="EMBL/GenBank/DDBJ databases">
        <title>Whole genome shotgun sequence of Myxococcus virescens NBRC 100334.</title>
        <authorList>
            <person name="Hosoyama A."/>
            <person name="Uohara A."/>
            <person name="Ohji S."/>
            <person name="Ichikawa N."/>
        </authorList>
    </citation>
    <scope>NUCLEOTIDE SEQUENCE [LARGE SCALE GENOMIC DNA]</scope>
    <source>
        <strain evidence="3 6">NBRC 100334</strain>
    </source>
</reference>
<dbReference type="InterPro" id="IPR026841">
    <property type="entry name" value="Aur1/Ipt1"/>
</dbReference>
<protein>
    <submittedName>
        <fullName evidence="4">PAP2 superfamily protein</fullName>
    </submittedName>
</protein>
<evidence type="ECO:0000313" key="6">
    <source>
        <dbReference type="Proteomes" id="UP000321224"/>
    </source>
</evidence>
<comment type="caution">
    <text evidence="3">The sequence shown here is derived from an EMBL/GenBank/DDBJ whole genome shotgun (WGS) entry which is preliminary data.</text>
</comment>
<keyword evidence="1" id="KW-0812">Transmembrane</keyword>
<dbReference type="GO" id="GO:0016020">
    <property type="term" value="C:membrane"/>
    <property type="evidence" value="ECO:0007669"/>
    <property type="project" value="UniProtKB-SubCell"/>
</dbReference>
<keyword evidence="1" id="KW-1133">Transmembrane helix</keyword>
<feature type="transmembrane region" description="Helical" evidence="1">
    <location>
        <begin position="169"/>
        <end position="187"/>
    </location>
</feature>
<feature type="transmembrane region" description="Helical" evidence="1">
    <location>
        <begin position="248"/>
        <end position="268"/>
    </location>
</feature>
<dbReference type="EMBL" id="BJVY01000016">
    <property type="protein sequence ID" value="GEL71426.1"/>
    <property type="molecule type" value="Genomic_DNA"/>
</dbReference>
<accession>A0A511HD03</accession>
<feature type="transmembrane region" description="Helical" evidence="1">
    <location>
        <begin position="274"/>
        <end position="295"/>
    </location>
</feature>
<feature type="transmembrane region" description="Helical" evidence="1">
    <location>
        <begin position="138"/>
        <end position="157"/>
    </location>
</feature>
<keyword evidence="1" id="KW-0472">Membrane</keyword>
<feature type="transmembrane region" description="Helical" evidence="1">
    <location>
        <begin position="21"/>
        <end position="39"/>
    </location>
</feature>
<organism evidence="3 6">
    <name type="scientific">Myxococcus virescens</name>
    <dbReference type="NCBI Taxonomy" id="83456"/>
    <lineage>
        <taxon>Bacteria</taxon>
        <taxon>Pseudomonadati</taxon>
        <taxon>Myxococcota</taxon>
        <taxon>Myxococcia</taxon>
        <taxon>Myxococcales</taxon>
        <taxon>Cystobacterineae</taxon>
        <taxon>Myxococcaceae</taxon>
        <taxon>Myxococcus</taxon>
    </lineage>
</organism>
<evidence type="ECO:0000313" key="3">
    <source>
        <dbReference type="EMBL" id="GEL71426.1"/>
    </source>
</evidence>
<feature type="transmembrane region" description="Helical" evidence="1">
    <location>
        <begin position="45"/>
        <end position="63"/>
    </location>
</feature>
<dbReference type="Pfam" id="PF14378">
    <property type="entry name" value="PAP2_3"/>
    <property type="match status" value="1"/>
</dbReference>
<evidence type="ECO:0000313" key="4">
    <source>
        <dbReference type="EMBL" id="SDE76596.1"/>
    </source>
</evidence>
<keyword evidence="5" id="KW-1185">Reference proteome</keyword>
<feature type="domain" description="Inositolphosphotransferase Aur1/Ipt1" evidence="2">
    <location>
        <begin position="110"/>
        <end position="284"/>
    </location>
</feature>
<evidence type="ECO:0000259" key="2">
    <source>
        <dbReference type="Pfam" id="PF14378"/>
    </source>
</evidence>
<name>A0A511HD03_9BACT</name>